<keyword evidence="5 7" id="KW-0720">Serine protease</keyword>
<name>A0A917GA83_9BACI</name>
<dbReference type="InterPro" id="IPR008256">
    <property type="entry name" value="Peptidase_S1B"/>
</dbReference>
<dbReference type="PANTHER" id="PTHR15462:SF8">
    <property type="entry name" value="SERINE PROTEASE"/>
    <property type="match status" value="1"/>
</dbReference>
<evidence type="ECO:0000256" key="7">
    <source>
        <dbReference type="RuleBase" id="RU004296"/>
    </source>
</evidence>
<evidence type="ECO:0000313" key="9">
    <source>
        <dbReference type="Proteomes" id="UP000616608"/>
    </source>
</evidence>
<feature type="signal peptide" evidence="7">
    <location>
        <begin position="1"/>
        <end position="23"/>
    </location>
</feature>
<organism evidence="8 9">
    <name type="scientific">Lysinibacillus alkalisoli</name>
    <dbReference type="NCBI Taxonomy" id="1911548"/>
    <lineage>
        <taxon>Bacteria</taxon>
        <taxon>Bacillati</taxon>
        <taxon>Bacillota</taxon>
        <taxon>Bacilli</taxon>
        <taxon>Bacillales</taxon>
        <taxon>Bacillaceae</taxon>
        <taxon>Lysinibacillus</taxon>
    </lineage>
</organism>
<dbReference type="InterPro" id="IPR009003">
    <property type="entry name" value="Peptidase_S1_PA"/>
</dbReference>
<dbReference type="SUPFAM" id="SSF50494">
    <property type="entry name" value="Trypsin-like serine proteases"/>
    <property type="match status" value="1"/>
</dbReference>
<evidence type="ECO:0000256" key="5">
    <source>
        <dbReference type="ARBA" id="ARBA00022825"/>
    </source>
</evidence>
<dbReference type="RefSeq" id="WP_188615916.1">
    <property type="nucleotide sequence ID" value="NZ_BMJT01000015.1"/>
</dbReference>
<keyword evidence="2 7" id="KW-0645">Protease</keyword>
<dbReference type="GO" id="GO:0008236">
    <property type="term" value="F:serine-type peptidase activity"/>
    <property type="evidence" value="ECO:0007669"/>
    <property type="project" value="UniProtKB-KW"/>
</dbReference>
<evidence type="ECO:0000313" key="8">
    <source>
        <dbReference type="EMBL" id="GGG33526.1"/>
    </source>
</evidence>
<evidence type="ECO:0000256" key="2">
    <source>
        <dbReference type="ARBA" id="ARBA00022670"/>
    </source>
</evidence>
<sequence>MKKRFSFLVAMLFALLAIPLSVAASENTSRDGQPLQKFEIENIVDVTKPFKTEDGEFVDIMEHFNSQPSFIAPRIIIGPDGRHKVADPSVMPYRAMTYIILEYNNFVSSCSGTIVDNYKVLTNAHCVVDKDTKETPKKITVFTQMQDNNYVHSYKAVSSHYPSTYNGNTDVDYAVILLDQTSSTVPGIANGKTPIKTVTNLTNNQALKVYGYPGDKSPVSLWGMSGNLESQTSTIAYYNMDTYSGQSGSGVLNTSNELVAVHAAGFSTTSGLRYNGGPKMTSTAVNFINSFN</sequence>
<dbReference type="PANTHER" id="PTHR15462">
    <property type="entry name" value="SERINE PROTEASE"/>
    <property type="match status" value="1"/>
</dbReference>
<comment type="similarity">
    <text evidence="1 7">Belongs to the peptidase S1B family.</text>
</comment>
<keyword evidence="4 7" id="KW-0378">Hydrolase</keyword>
<reference evidence="8" key="2">
    <citation type="submission" date="2020-09" db="EMBL/GenBank/DDBJ databases">
        <authorList>
            <person name="Sun Q."/>
            <person name="Zhou Y."/>
        </authorList>
    </citation>
    <scope>NUCLEOTIDE SEQUENCE</scope>
    <source>
        <strain evidence="8">CGMCC 1.15760</strain>
    </source>
</reference>
<dbReference type="InterPro" id="IPR043504">
    <property type="entry name" value="Peptidase_S1_PA_chymotrypsin"/>
</dbReference>
<evidence type="ECO:0000256" key="3">
    <source>
        <dbReference type="ARBA" id="ARBA00022729"/>
    </source>
</evidence>
<feature type="active site" description="Charge relay system" evidence="6">
    <location>
        <position position="247"/>
    </location>
</feature>
<gene>
    <name evidence="8" type="ORF">GCM10007425_30270</name>
</gene>
<dbReference type="GO" id="GO:0006508">
    <property type="term" value="P:proteolysis"/>
    <property type="evidence" value="ECO:0007669"/>
    <property type="project" value="UniProtKB-KW"/>
</dbReference>
<dbReference type="InterPro" id="IPR050966">
    <property type="entry name" value="Glutamyl_endopeptidase"/>
</dbReference>
<dbReference type="Pfam" id="PF13365">
    <property type="entry name" value="Trypsin_2"/>
    <property type="match status" value="1"/>
</dbReference>
<comment type="caution">
    <text evidence="8">The sequence shown here is derived from an EMBL/GenBank/DDBJ whole genome shotgun (WGS) entry which is preliminary data.</text>
</comment>
<accession>A0A917GA83</accession>
<dbReference type="EC" id="3.4.21.-" evidence="7"/>
<dbReference type="Proteomes" id="UP000616608">
    <property type="component" value="Unassembled WGS sequence"/>
</dbReference>
<dbReference type="AlphaFoldDB" id="A0A917GA83"/>
<feature type="chain" id="PRO_5039749743" description="Serine protease" evidence="7">
    <location>
        <begin position="24"/>
        <end position="292"/>
    </location>
</feature>
<dbReference type="EMBL" id="BMJT01000015">
    <property type="protein sequence ID" value="GGG33526.1"/>
    <property type="molecule type" value="Genomic_DNA"/>
</dbReference>
<dbReference type="Gene3D" id="2.40.10.10">
    <property type="entry name" value="Trypsin-like serine proteases"/>
    <property type="match status" value="2"/>
</dbReference>
<evidence type="ECO:0000256" key="1">
    <source>
        <dbReference type="ARBA" id="ARBA00008764"/>
    </source>
</evidence>
<proteinExistence type="inferred from homology"/>
<evidence type="ECO:0000256" key="4">
    <source>
        <dbReference type="ARBA" id="ARBA00022801"/>
    </source>
</evidence>
<keyword evidence="9" id="KW-1185">Reference proteome</keyword>
<feature type="active site" description="Charge relay system" evidence="6">
    <location>
        <position position="170"/>
    </location>
</feature>
<feature type="active site" description="Charge relay system" evidence="6">
    <location>
        <position position="125"/>
    </location>
</feature>
<protein>
    <recommendedName>
        <fullName evidence="7">Serine protease</fullName>
        <ecNumber evidence="7">3.4.21.-</ecNumber>
    </recommendedName>
</protein>
<evidence type="ECO:0000256" key="6">
    <source>
        <dbReference type="PIRSR" id="PIRSR608256-1"/>
    </source>
</evidence>
<keyword evidence="3 7" id="KW-0732">Signal</keyword>
<dbReference type="PRINTS" id="PR00839">
    <property type="entry name" value="V8PROTEASE"/>
</dbReference>
<reference evidence="8" key="1">
    <citation type="journal article" date="2014" name="Int. J. Syst. Evol. Microbiol.">
        <title>Complete genome sequence of Corynebacterium casei LMG S-19264T (=DSM 44701T), isolated from a smear-ripened cheese.</title>
        <authorList>
            <consortium name="US DOE Joint Genome Institute (JGI-PGF)"/>
            <person name="Walter F."/>
            <person name="Albersmeier A."/>
            <person name="Kalinowski J."/>
            <person name="Ruckert C."/>
        </authorList>
    </citation>
    <scope>NUCLEOTIDE SEQUENCE</scope>
    <source>
        <strain evidence="8">CGMCC 1.15760</strain>
    </source>
</reference>